<accession>A0A8K0WRW1</accession>
<dbReference type="GO" id="GO:0016846">
    <property type="term" value="F:carbon-sulfur lyase activity"/>
    <property type="evidence" value="ECO:0007669"/>
    <property type="project" value="InterPro"/>
</dbReference>
<dbReference type="SUPFAM" id="SSF51316">
    <property type="entry name" value="Mss4-like"/>
    <property type="match status" value="2"/>
</dbReference>
<dbReference type="PANTHER" id="PTHR28620">
    <property type="entry name" value="CENTROMERE PROTEIN V"/>
    <property type="match status" value="1"/>
</dbReference>
<gene>
    <name evidence="5" type="ORF">B0I35DRAFT_434370</name>
</gene>
<dbReference type="PANTHER" id="PTHR28620:SF1">
    <property type="entry name" value="CENP-V_GFA DOMAIN-CONTAINING PROTEIN"/>
    <property type="match status" value="1"/>
</dbReference>
<protein>
    <submittedName>
        <fullName evidence="5">Glutathione-dependent formaldehyde-activating enzyme</fullName>
    </submittedName>
</protein>
<comment type="similarity">
    <text evidence="1">Belongs to the Gfa family.</text>
</comment>
<evidence type="ECO:0000259" key="4">
    <source>
        <dbReference type="PROSITE" id="PS51891"/>
    </source>
</evidence>
<evidence type="ECO:0000256" key="3">
    <source>
        <dbReference type="ARBA" id="ARBA00022833"/>
    </source>
</evidence>
<dbReference type="OrthoDB" id="2993351at2759"/>
<dbReference type="AlphaFoldDB" id="A0A8K0WRW1"/>
<comment type="caution">
    <text evidence="5">The sequence shown here is derived from an EMBL/GenBank/DDBJ whole genome shotgun (WGS) entry which is preliminary data.</text>
</comment>
<proteinExistence type="inferred from homology"/>
<dbReference type="Gene3D" id="2.170.150.70">
    <property type="match status" value="2"/>
</dbReference>
<reference evidence="5" key="1">
    <citation type="journal article" date="2021" name="Nat. Commun.">
        <title>Genetic determinants of endophytism in the Arabidopsis root mycobiome.</title>
        <authorList>
            <person name="Mesny F."/>
            <person name="Miyauchi S."/>
            <person name="Thiergart T."/>
            <person name="Pickel B."/>
            <person name="Atanasova L."/>
            <person name="Karlsson M."/>
            <person name="Huettel B."/>
            <person name="Barry K.W."/>
            <person name="Haridas S."/>
            <person name="Chen C."/>
            <person name="Bauer D."/>
            <person name="Andreopoulos W."/>
            <person name="Pangilinan J."/>
            <person name="LaButti K."/>
            <person name="Riley R."/>
            <person name="Lipzen A."/>
            <person name="Clum A."/>
            <person name="Drula E."/>
            <person name="Henrissat B."/>
            <person name="Kohler A."/>
            <person name="Grigoriev I.V."/>
            <person name="Martin F.M."/>
            <person name="Hacquard S."/>
        </authorList>
    </citation>
    <scope>NUCLEOTIDE SEQUENCE</scope>
    <source>
        <strain evidence="5">MPI-CAGE-CH-0235</strain>
    </source>
</reference>
<dbReference type="InterPro" id="IPR052355">
    <property type="entry name" value="CENP-V-like"/>
</dbReference>
<evidence type="ECO:0000256" key="1">
    <source>
        <dbReference type="ARBA" id="ARBA00005495"/>
    </source>
</evidence>
<dbReference type="PROSITE" id="PS51891">
    <property type="entry name" value="CENP_V_GFA"/>
    <property type="match status" value="2"/>
</dbReference>
<dbReference type="Proteomes" id="UP000813444">
    <property type="component" value="Unassembled WGS sequence"/>
</dbReference>
<evidence type="ECO:0000256" key="2">
    <source>
        <dbReference type="ARBA" id="ARBA00022723"/>
    </source>
</evidence>
<keyword evidence="2" id="KW-0479">Metal-binding</keyword>
<dbReference type="EMBL" id="JAGPNK010000008">
    <property type="protein sequence ID" value="KAH7316998.1"/>
    <property type="molecule type" value="Genomic_DNA"/>
</dbReference>
<keyword evidence="3" id="KW-0862">Zinc</keyword>
<dbReference type="InterPro" id="IPR006913">
    <property type="entry name" value="CENP-V/GFA"/>
</dbReference>
<evidence type="ECO:0000313" key="6">
    <source>
        <dbReference type="Proteomes" id="UP000813444"/>
    </source>
</evidence>
<organism evidence="5 6">
    <name type="scientific">Stachybotrys elegans</name>
    <dbReference type="NCBI Taxonomy" id="80388"/>
    <lineage>
        <taxon>Eukaryota</taxon>
        <taxon>Fungi</taxon>
        <taxon>Dikarya</taxon>
        <taxon>Ascomycota</taxon>
        <taxon>Pezizomycotina</taxon>
        <taxon>Sordariomycetes</taxon>
        <taxon>Hypocreomycetidae</taxon>
        <taxon>Hypocreales</taxon>
        <taxon>Stachybotryaceae</taxon>
        <taxon>Stachybotrys</taxon>
    </lineage>
</organism>
<evidence type="ECO:0000313" key="5">
    <source>
        <dbReference type="EMBL" id="KAH7316998.1"/>
    </source>
</evidence>
<sequence length="294" mass="32894">MATQDDKPKRVVYRGNCHCKAFVYEAELPEITSGYACNCSICSKKAYLWAFPDEQFRFTIVKGDENTLRKYSFGPGKLTHSFCPTCATPVLGELNEKQERALNIRAIQGINAWDVEKIPYDGASLGSPYVPPEHKGPLPEPIEGHKLYTGSCHCGAVTLAFMTKPLDETFDEVTADCSCSICSRNGYFWTYPKKEQVVLHASNPDDLGKYSFGPRFLLIKTFCKICGVCMTNQHSMMTEEERIAKGAEPDGGFADFMKALHPVNLRVFHDVDVSKLKAPEYRDGTKFPPSYVNP</sequence>
<feature type="domain" description="CENP-V/GFA" evidence="4">
    <location>
        <begin position="148"/>
        <end position="269"/>
    </location>
</feature>
<keyword evidence="6" id="KW-1185">Reference proteome</keyword>
<dbReference type="GO" id="GO:0046872">
    <property type="term" value="F:metal ion binding"/>
    <property type="evidence" value="ECO:0007669"/>
    <property type="project" value="UniProtKB-KW"/>
</dbReference>
<feature type="domain" description="CENP-V/GFA" evidence="4">
    <location>
        <begin position="13"/>
        <end position="121"/>
    </location>
</feature>
<dbReference type="InterPro" id="IPR011057">
    <property type="entry name" value="Mss4-like_sf"/>
</dbReference>
<dbReference type="Pfam" id="PF04828">
    <property type="entry name" value="GFA"/>
    <property type="match status" value="2"/>
</dbReference>
<name>A0A8K0WRW1_9HYPO</name>